<dbReference type="AlphaFoldDB" id="A0A0C3R6R8"/>
<feature type="domain" description="CRISPR associated protein Cas6 C-terminal" evidence="7">
    <location>
        <begin position="130"/>
        <end position="257"/>
    </location>
</feature>
<protein>
    <recommendedName>
        <fullName evidence="4">CRISPR-associated endoribonuclease</fullName>
    </recommendedName>
</protein>
<feature type="site" description="Transition state stabilizer" evidence="5">
    <location>
        <position position="59"/>
    </location>
</feature>
<feature type="active site" description="Proton donor" evidence="6">
    <location>
        <position position="46"/>
    </location>
</feature>
<dbReference type="Gene3D" id="3.30.70.1890">
    <property type="match status" value="1"/>
</dbReference>
<dbReference type="PANTHER" id="PTHR36984:SF1">
    <property type="entry name" value="CRISPR-ASSOCIATED ENDORIBONUCLEASE CAS6 1"/>
    <property type="match status" value="1"/>
</dbReference>
<dbReference type="Pfam" id="PF21350">
    <property type="entry name" value="Cas6_I-A"/>
    <property type="match status" value="1"/>
</dbReference>
<dbReference type="PANTHER" id="PTHR36984">
    <property type="entry name" value="CRISPR-ASSOCIATED ENDORIBONUCLEASE CAS6 1"/>
    <property type="match status" value="1"/>
</dbReference>
<accession>A0A0C3R6R8</accession>
<evidence type="ECO:0000256" key="5">
    <source>
        <dbReference type="PIRSR" id="PIRSR005054-1"/>
    </source>
</evidence>
<reference evidence="8 9" key="1">
    <citation type="submission" date="2014-07" db="EMBL/GenBank/DDBJ databases">
        <title>Porphyromonadaceae bacterium OUH 308042 = ATCC BAA-2681 = DSM 28342 draft genome.</title>
        <authorList>
            <person name="Sydenham T.V."/>
            <person name="Hasman H."/>
            <person name="Justensen U.S."/>
        </authorList>
    </citation>
    <scope>NUCLEOTIDE SEQUENCE [LARGE SCALE GENOMIC DNA]</scope>
    <source>
        <strain evidence="8 9">OUH 308042</strain>
    </source>
</reference>
<comment type="function">
    <text evidence="4">CRISPR (clustered regularly interspaced short palindromic repeat), is an adaptive immune system that provides protection against mobile genetic elements (viruses, transposable elements and conjugative plasmids). CRISPR clusters contain sequences complementary to antecedent mobile elements and target invading nucleic acids. CRISPR clusters are transcribed and processed into CRISPR RNA (crRNA).</text>
</comment>
<dbReference type="InterPro" id="IPR045747">
    <property type="entry name" value="CRISPR-assoc_prot_Cas6_N_sf"/>
</dbReference>
<name>A0A0C3R6R8_9PORP</name>
<dbReference type="GO" id="GO:0003723">
    <property type="term" value="F:RNA binding"/>
    <property type="evidence" value="ECO:0007669"/>
    <property type="project" value="UniProtKB-KW"/>
</dbReference>
<keyword evidence="2" id="KW-0694">RNA-binding</keyword>
<evidence type="ECO:0000256" key="3">
    <source>
        <dbReference type="ARBA" id="ARBA00023118"/>
    </source>
</evidence>
<dbReference type="NCBIfam" id="TIGR01877">
    <property type="entry name" value="cas_cas6"/>
    <property type="match status" value="1"/>
</dbReference>
<evidence type="ECO:0000256" key="1">
    <source>
        <dbReference type="ARBA" id="ARBA00005937"/>
    </source>
</evidence>
<dbReference type="PIRSF" id="PIRSF005054">
    <property type="entry name" value="PF1131"/>
    <property type="match status" value="1"/>
</dbReference>
<dbReference type="GO" id="GO:0016788">
    <property type="term" value="F:hydrolase activity, acting on ester bonds"/>
    <property type="evidence" value="ECO:0007669"/>
    <property type="project" value="InterPro"/>
</dbReference>
<dbReference type="InterPro" id="IPR010156">
    <property type="entry name" value="CRISPR-assoc_prot_Cas6"/>
</dbReference>
<evidence type="ECO:0000256" key="2">
    <source>
        <dbReference type="ARBA" id="ARBA00022884"/>
    </source>
</evidence>
<evidence type="ECO:0000259" key="7">
    <source>
        <dbReference type="Pfam" id="PF01881"/>
    </source>
</evidence>
<proteinExistence type="inferred from homology"/>
<sequence length="259" mass="30121">MRFRLILRVDKNVWGTILPCNYLYPLSSTIYKILNEGNSEFAAWLHDHGYITGERKQFKLFTFSNLYIPRFQIFGDRMNILSEEVCLIVSFYPIDAIEAFVVGLFNNRHIVIGDKRTRVSFDVVSVERLPEPSFSETMRFRTISPVFIDEKREGGGTTRHVSPDEPVFLRLLEYNLLEKYRAFYRQEPLPEWHLDRLQVLSPPKAKTITIKEGTSQRTQLKSYLFGFEITGNPELLKLMYDSGVGRLGSQGFGCIEVWT</sequence>
<dbReference type="RefSeq" id="WP_041504944.1">
    <property type="nucleotide sequence ID" value="NZ_JPIU01000037.1"/>
</dbReference>
<evidence type="ECO:0000256" key="6">
    <source>
        <dbReference type="PIRSR" id="PIRSR005054-50"/>
    </source>
</evidence>
<feature type="active site" description="Proton acceptor" evidence="6">
    <location>
        <position position="31"/>
    </location>
</feature>
<dbReference type="GO" id="GO:0051607">
    <property type="term" value="P:defense response to virus"/>
    <property type="evidence" value="ECO:0007669"/>
    <property type="project" value="UniProtKB-KW"/>
</dbReference>
<dbReference type="CDD" id="cd21140">
    <property type="entry name" value="Cas6_I-like"/>
    <property type="match status" value="1"/>
</dbReference>
<evidence type="ECO:0000313" key="8">
    <source>
        <dbReference type="EMBL" id="KIO45735.1"/>
    </source>
</evidence>
<organism evidence="8 9">
    <name type="scientific">Sanguibacteroides justesenii</name>
    <dbReference type="NCBI Taxonomy" id="1547597"/>
    <lineage>
        <taxon>Bacteria</taxon>
        <taxon>Pseudomonadati</taxon>
        <taxon>Bacteroidota</taxon>
        <taxon>Bacteroidia</taxon>
        <taxon>Bacteroidales</taxon>
        <taxon>Porphyromonadaceae</taxon>
        <taxon>Sanguibacteroides</taxon>
    </lineage>
</organism>
<keyword evidence="3" id="KW-0051">Antiviral defense</keyword>
<dbReference type="Pfam" id="PF01881">
    <property type="entry name" value="Cas_Cas6_C"/>
    <property type="match status" value="1"/>
</dbReference>
<evidence type="ECO:0000313" key="9">
    <source>
        <dbReference type="Proteomes" id="UP000031980"/>
    </source>
</evidence>
<keyword evidence="9" id="KW-1185">Reference proteome</keyword>
<dbReference type="Proteomes" id="UP000031980">
    <property type="component" value="Unassembled WGS sequence"/>
</dbReference>
<dbReference type="Gene3D" id="3.30.70.1900">
    <property type="match status" value="1"/>
</dbReference>
<comment type="caution">
    <text evidence="8">The sequence shown here is derived from an EMBL/GenBank/DDBJ whole genome shotgun (WGS) entry which is preliminary data.</text>
</comment>
<dbReference type="InterPro" id="IPR049435">
    <property type="entry name" value="Cas_Cas6_C"/>
</dbReference>
<dbReference type="EMBL" id="JPIU01000037">
    <property type="protein sequence ID" value="KIO45735.1"/>
    <property type="molecule type" value="Genomic_DNA"/>
</dbReference>
<comment type="similarity">
    <text evidence="1 4">Belongs to the CRISPR-associated protein Cas6/Cse3/CasE family.</text>
</comment>
<evidence type="ECO:0000256" key="4">
    <source>
        <dbReference type="PIRNR" id="PIRNR005054"/>
    </source>
</evidence>
<gene>
    <name evidence="8" type="ORF">BA92_04560</name>
</gene>